<proteinExistence type="predicted"/>
<keyword evidence="2" id="KW-1185">Reference proteome</keyword>
<organism evidence="1 2">
    <name type="scientific">Glutinoglossum americanum</name>
    <dbReference type="NCBI Taxonomy" id="1670608"/>
    <lineage>
        <taxon>Eukaryota</taxon>
        <taxon>Fungi</taxon>
        <taxon>Dikarya</taxon>
        <taxon>Ascomycota</taxon>
        <taxon>Pezizomycotina</taxon>
        <taxon>Geoglossomycetes</taxon>
        <taxon>Geoglossales</taxon>
        <taxon>Geoglossaceae</taxon>
        <taxon>Glutinoglossum</taxon>
    </lineage>
</organism>
<comment type="caution">
    <text evidence="1">The sequence shown here is derived from an EMBL/GenBank/DDBJ whole genome shotgun (WGS) entry which is preliminary data.</text>
</comment>
<dbReference type="Proteomes" id="UP000698800">
    <property type="component" value="Unassembled WGS sequence"/>
</dbReference>
<reference evidence="1" key="1">
    <citation type="submission" date="2021-03" db="EMBL/GenBank/DDBJ databases">
        <title>Comparative genomics and phylogenomic investigation of the class Geoglossomycetes provide insights into ecological specialization and systematics.</title>
        <authorList>
            <person name="Melie T."/>
            <person name="Pirro S."/>
            <person name="Miller A.N."/>
            <person name="Quandt A."/>
        </authorList>
    </citation>
    <scope>NUCLEOTIDE SEQUENCE</scope>
    <source>
        <strain evidence="1">GBOQ0MN5Z8</strain>
    </source>
</reference>
<dbReference type="InterPro" id="IPR022118">
    <property type="entry name" value="Peptidase_C70_AvrRpt2"/>
</dbReference>
<dbReference type="OrthoDB" id="5328614at2759"/>
<sequence length="2071" mass="224285">MITLQTTFTYDDTKPSPTSHATILATFPQYEALDDTATQTVTLTATGQSAVSFDQILASGNYHVTIPSSELFGPEYGSVVIGYFKSLTKNSAKPRLADVTIPFGVSFGGGDGAGTAALEALYFVKGAKYAAPLPPPRPASITAPAIVGLTAAPTVSISGSSSEKLSLLPPGFAIPVTIPPIESFPFPRKPLPPISRTTNGTVDNSIFCLNKQVYLSYLKQLFPSLSGENESVLLYLISSLVDLSGPAPSLASGRDITNLQTFNSTLNSFGLPNNDAAYTTLTKNFTQFFDFPLKMPKTQSLSMAGSFHINAPATTKLAMAQFALYRLSANFSVKEGRPDDEPTQHISRYDWDPNTVSTLDNTIKFAFKDQCTLNTITGPVRVSVTGYDNVELYTSSFETSDPALQNLNIAVDLRAPPIIKGGVPGQDSNRKIRGKVVSLGKGCALKGTVIVQAKVGMGTDIPWTTVATGDSDMAGNFTMPYPYGKYVSAQALISLDSASVTPVATDPDSATSESISSDFLYILIRKPAGNGTETDKDDCTCGSNTTAGRLPSHDDLIQSDQYTQDFGGTCMNLTVPNRTLREFNYTALVRNSDPDVANYTLSSTERMDPGTGVRMVSYQLTSHGKISRRLVDLNNPIKWQDASATGSDESLYEAVTVSTGHVLHYKSEFRADGYSLGDLLYSLPLAPGQKKEIVIFDSSHSFRGSETQSLSQTERLASDLLSERDIVDQIGGNIGEQLAGSSEATTEGVSATAGASGGGMGYSANVGVAGGYAKSGSSAQQSSGRDLAGHFSETLRQGVHQNASSYRKQNSSIVTTAQEAQHFQAESTVVANHNHCHSITIMHYQVLRHFAVFQELVDVEECVFIPFPLTKFSPENISKWADTLSTHLLPLKANTYMNPSRFYTSGPRHPLIPAFDALERVRTNWDLVDWPTGPYNEEPIIWAQGEFSVTTNIPRPNTRYDMIRSLPIVTQYHDDDIAKSFFLGVITGGLSLLVGGSSGTETQARADISDKFIRLDPTYQTRPPADCIRLINLDPVSVAGARGFDPAEFFADSPVDKAAWQAYANVLGYPQNPDGVRSMLKLYFLNATISEWDGIWRDKVAPAIFDAIYKSIAFGGANMGDFALMNRYRGGQETMRITFSGSIAKTRKDTQFITIGSNRSAVAALQQSNIQVILTTLRISYSTQHYSGILFNGTVNNDLLDGVTVFCPQTQAEMRNPRIDDRWNAQRLITHLNRNLEYYNRVLLYSLDAQRRFMLLDGFHIEVFTRDGQPAGYHSLSSVLKNSPVGMAGNSIAFPVSPGYKVDRSVILQGSETSGSPTSLLELYRPEVPTPPYRISVPCKGIYSESMMGQCDSCEKLKPDSSQDWTKFTTDEPTAINPIQPPVPQVTTYQPTTKDFAPPMISIQNAPAAPAPGAGLAGVTDLLGKAGIFKDVTGLDANQQNAIKTLLSNNESARASAGMATSMATQSHNTSNSSQIMGTIQQAQDSGILTKEEAGQLVKQHIQSQIDGGQAQKASIDQQKPSLSGAAVAAVNNKMGVEASTVDEHGGVSTVKITPGPSSTVTQAKVQPTVPVVLQKPGTDTCWAAAATMLASWKVGKLLTPEAALQPAGDMYVTMWQNGVGLRASQKDDFIAAMNMTSEPPASYPPSQYVTWMKTFGPLWITTDAALGPSFSPHAKILVQIDGDGNDNGSNTTLTWINPSNGNTTTQSFKDFLVSYEQMVTDNSGSLFTQIVHYKDKISSEGSGLLGPFDIIGTPVHENLTLSALIDSDFKLGPTTTIDSSSAATREFLRGVFWNDDPACLLFDDKDNDNWNFSSGLMFGANFKLAENAGSTIDMTNITGRTHFWDLQFLHAMASDVGEDPHDTLGKVTLWLEIAYKLSIGQGISGTDVISSIPITNTVNTRVYRLSDFFTTTTTPKSSDTLRTLLTANTIYKPLDLARRAIGSCLHVVQDSYMKAHTRRKLLNPGDLVPGSTDTFTPGKFAQLGEIETFHTYRGQDKVLHEKYDNYKGPMNPASPASFDPLYGARVARDRSVELANFWVRKVRWEDGVKTWLLGTVFPFSATIGPADNSI</sequence>
<name>A0A9P8I0H4_9PEZI</name>
<dbReference type="EMBL" id="JAGHQL010000033">
    <property type="protein sequence ID" value="KAH0543416.1"/>
    <property type="molecule type" value="Genomic_DNA"/>
</dbReference>
<evidence type="ECO:0000313" key="1">
    <source>
        <dbReference type="EMBL" id="KAH0543416.1"/>
    </source>
</evidence>
<accession>A0A9P8I0H4</accession>
<protein>
    <submittedName>
        <fullName evidence="1">Uncharacterized protein</fullName>
    </submittedName>
</protein>
<evidence type="ECO:0000313" key="2">
    <source>
        <dbReference type="Proteomes" id="UP000698800"/>
    </source>
</evidence>
<dbReference type="Pfam" id="PF12385">
    <property type="entry name" value="Peptidase_C70"/>
    <property type="match status" value="1"/>
</dbReference>
<gene>
    <name evidence="1" type="ORF">FGG08_002274</name>
</gene>